<keyword evidence="1" id="KW-1133">Transmembrane helix</keyword>
<dbReference type="Proteomes" id="UP000032803">
    <property type="component" value="Chromosome I"/>
</dbReference>
<dbReference type="PANTHER" id="PTHR33371">
    <property type="entry name" value="INTERMEMBRANE PHOSPHOLIPID TRANSPORT SYSTEM BINDING PROTEIN MLAD-RELATED"/>
    <property type="match status" value="1"/>
</dbReference>
<protein>
    <recommendedName>
        <fullName evidence="2">Mce/MlaD domain-containing protein</fullName>
    </recommendedName>
</protein>
<dbReference type="InterPro" id="IPR003399">
    <property type="entry name" value="Mce/MlaD"/>
</dbReference>
<keyword evidence="4" id="KW-1185">Reference proteome</keyword>
<feature type="transmembrane region" description="Helical" evidence="1">
    <location>
        <begin position="6"/>
        <end position="29"/>
    </location>
</feature>
<dbReference type="EMBL" id="LN681225">
    <property type="protein sequence ID" value="CEK11472.1"/>
    <property type="molecule type" value="Genomic_DNA"/>
</dbReference>
<accession>A0A0A8UWJ5</accession>
<evidence type="ECO:0000256" key="1">
    <source>
        <dbReference type="SAM" id="Phobius"/>
    </source>
</evidence>
<keyword evidence="1" id="KW-0472">Membrane</keyword>
<dbReference type="PATRIC" id="fig|449.7.peg.7"/>
<dbReference type="InterPro" id="IPR052336">
    <property type="entry name" value="MlaD_Phospholipid_Transporter"/>
</dbReference>
<dbReference type="KEGG" id="lha:LHA_2459"/>
<keyword evidence="1" id="KW-0812">Transmembrane</keyword>
<dbReference type="STRING" id="449.LHA_2459"/>
<organism evidence="3 4">
    <name type="scientific">Legionella hackeliae</name>
    <dbReference type="NCBI Taxonomy" id="449"/>
    <lineage>
        <taxon>Bacteria</taxon>
        <taxon>Pseudomonadati</taxon>
        <taxon>Pseudomonadota</taxon>
        <taxon>Gammaproteobacteria</taxon>
        <taxon>Legionellales</taxon>
        <taxon>Legionellaceae</taxon>
        <taxon>Legionella</taxon>
    </lineage>
</organism>
<feature type="domain" description="Mce/MlaD" evidence="2">
    <location>
        <begin position="39"/>
        <end position="129"/>
    </location>
</feature>
<dbReference type="HOGENOM" id="CLU_1119070_0_0_6"/>
<reference evidence="4" key="1">
    <citation type="submission" date="2014-09" db="EMBL/GenBank/DDBJ databases">
        <authorList>
            <person name="Gomez-Valero L."/>
        </authorList>
    </citation>
    <scope>NUCLEOTIDE SEQUENCE [LARGE SCALE GENOMIC DNA]</scope>
    <source>
        <strain evidence="4">ATCC35250</strain>
    </source>
</reference>
<evidence type="ECO:0000313" key="4">
    <source>
        <dbReference type="Proteomes" id="UP000032803"/>
    </source>
</evidence>
<evidence type="ECO:0000313" key="3">
    <source>
        <dbReference type="EMBL" id="CEK11472.1"/>
    </source>
</evidence>
<dbReference type="PANTHER" id="PTHR33371:SF4">
    <property type="entry name" value="INTERMEMBRANE PHOSPHOLIPID TRANSPORT SYSTEM BINDING PROTEIN MLAD"/>
    <property type="match status" value="1"/>
</dbReference>
<gene>
    <name evidence="3" type="ORF">LHA_2459</name>
</gene>
<evidence type="ECO:0000259" key="2">
    <source>
        <dbReference type="Pfam" id="PF02470"/>
    </source>
</evidence>
<proteinExistence type="predicted"/>
<dbReference type="AlphaFoldDB" id="A0A0A8UWJ5"/>
<name>A0A0A8UWJ5_LEGHA</name>
<sequence>MRQERFYTIVGVFVMGALCLMLLGAAFFYEEYKRAQVQTFVMFFKGSLRGLTPTAPVTYRGVKIGEVRLIEITENKARNQVRIPVYVQFFVEKTFGFSQDPIHLLINSGYVANISKPNLISGVADIELVQSTSNRKFKQTYYHGYPIFPTRNTTEKYTSIDEALNAAKKTLEDISELVRSKEVRDTIESARLMSESLERLAANLNQNVPSVVAYLNQSLKEIANAAYSTKNLTDYLSRYPESLLRGKK</sequence>
<dbReference type="Pfam" id="PF02470">
    <property type="entry name" value="MlaD"/>
    <property type="match status" value="1"/>
</dbReference>